<dbReference type="Proteomes" id="UP000289323">
    <property type="component" value="Unassembled WGS sequence"/>
</dbReference>
<dbReference type="Pfam" id="PF09351">
    <property type="entry name" value="DUF1993"/>
    <property type="match status" value="1"/>
</dbReference>
<evidence type="ECO:0000313" key="1">
    <source>
        <dbReference type="EMBL" id="SPQ24540.1"/>
    </source>
</evidence>
<name>A0A446BQ27_9PEZI</name>
<gene>
    <name evidence="1" type="ORF">TT172_LOCUS6959</name>
</gene>
<reference evidence="1 2" key="1">
    <citation type="submission" date="2018-04" db="EMBL/GenBank/DDBJ databases">
        <authorList>
            <person name="Huttner S."/>
            <person name="Dainat J."/>
        </authorList>
    </citation>
    <scope>NUCLEOTIDE SEQUENCE [LARGE SCALE GENOMIC DNA]</scope>
</reference>
<protein>
    <submittedName>
        <fullName evidence="1">566bd49f-21c6-4504-838a-f91fbd47add3</fullName>
    </submittedName>
</protein>
<sequence>MSGIDLYNATIGLCNHSLHTLLHIIEKAKAHPNAAELASARLYPDMLPFSYQVIIVSNFAKKTVERLTTPPEPLPVWEDKETTFDELVARINKTLALLATVKREDLVPREQTIRYTGEFEPFQASTEQYVLTYSIPNILFHVATAYDILRHKGVDVGKADFLQGYVKDLDVKRKAQ</sequence>
<dbReference type="InterPro" id="IPR018531">
    <property type="entry name" value="DUF1993"/>
</dbReference>
<dbReference type="InterPro" id="IPR034660">
    <property type="entry name" value="DinB/YfiT-like"/>
</dbReference>
<dbReference type="PANTHER" id="PTHR36922:SF1">
    <property type="entry name" value="DUF1993 DOMAIN-CONTAINING PROTEIN"/>
    <property type="match status" value="1"/>
</dbReference>
<dbReference type="PANTHER" id="PTHR36922">
    <property type="entry name" value="BLL2446 PROTEIN"/>
    <property type="match status" value="1"/>
</dbReference>
<proteinExistence type="predicted"/>
<dbReference type="AlphaFoldDB" id="A0A446BQ27"/>
<dbReference type="EMBL" id="OUUZ01000013">
    <property type="protein sequence ID" value="SPQ24540.1"/>
    <property type="molecule type" value="Genomic_DNA"/>
</dbReference>
<dbReference type="SUPFAM" id="SSF109854">
    <property type="entry name" value="DinB/YfiT-like putative metalloenzymes"/>
    <property type="match status" value="1"/>
</dbReference>
<accession>A0A446BQ27</accession>
<evidence type="ECO:0000313" key="2">
    <source>
        <dbReference type="Proteomes" id="UP000289323"/>
    </source>
</evidence>
<dbReference type="Gene3D" id="1.20.120.450">
    <property type="entry name" value="dinb family like domain"/>
    <property type="match status" value="1"/>
</dbReference>
<organism evidence="1 2">
    <name type="scientific">Thermothielavioides terrestris</name>
    <dbReference type="NCBI Taxonomy" id="2587410"/>
    <lineage>
        <taxon>Eukaryota</taxon>
        <taxon>Fungi</taxon>
        <taxon>Dikarya</taxon>
        <taxon>Ascomycota</taxon>
        <taxon>Pezizomycotina</taxon>
        <taxon>Sordariomycetes</taxon>
        <taxon>Sordariomycetidae</taxon>
        <taxon>Sordariales</taxon>
        <taxon>Chaetomiaceae</taxon>
        <taxon>Thermothielavioides</taxon>
    </lineage>
</organism>